<evidence type="ECO:0000313" key="4">
    <source>
        <dbReference type="Proteomes" id="UP000252517"/>
    </source>
</evidence>
<feature type="region of interest" description="Disordered" evidence="1">
    <location>
        <begin position="43"/>
        <end position="84"/>
    </location>
</feature>
<evidence type="ECO:0000256" key="1">
    <source>
        <dbReference type="SAM" id="MobiDB-lite"/>
    </source>
</evidence>
<evidence type="ECO:0000256" key="2">
    <source>
        <dbReference type="SAM" id="SignalP"/>
    </source>
</evidence>
<proteinExistence type="predicted"/>
<accession>A0A367XDB0</accession>
<organism evidence="3 4">
    <name type="scientific">Thalassospira profundimaris</name>
    <dbReference type="NCBI Taxonomy" id="502049"/>
    <lineage>
        <taxon>Bacteria</taxon>
        <taxon>Pseudomonadati</taxon>
        <taxon>Pseudomonadota</taxon>
        <taxon>Alphaproteobacteria</taxon>
        <taxon>Rhodospirillales</taxon>
        <taxon>Thalassospiraceae</taxon>
        <taxon>Thalassospira</taxon>
    </lineage>
</organism>
<dbReference type="EMBL" id="JPWH01000005">
    <property type="protein sequence ID" value="RCK51614.1"/>
    <property type="molecule type" value="Genomic_DNA"/>
</dbReference>
<feature type="compositionally biased region" description="Low complexity" evidence="1">
    <location>
        <begin position="43"/>
        <end position="78"/>
    </location>
</feature>
<keyword evidence="2" id="KW-0732">Signal</keyword>
<name>A0A367XDB0_9PROT</name>
<dbReference type="Proteomes" id="UP000252517">
    <property type="component" value="Unassembled WGS sequence"/>
</dbReference>
<dbReference type="AlphaFoldDB" id="A0A367XDB0"/>
<evidence type="ECO:0000313" key="3">
    <source>
        <dbReference type="EMBL" id="RCK51614.1"/>
    </source>
</evidence>
<gene>
    <name evidence="3" type="ORF">TH25_07905</name>
</gene>
<reference evidence="3 4" key="1">
    <citation type="submission" date="2014-07" db="EMBL/GenBank/DDBJ databases">
        <title>Draft genome sequence of Thalassospira profundimaris S25-3-2.</title>
        <authorList>
            <person name="Lai Q."/>
            <person name="Shao Z."/>
        </authorList>
    </citation>
    <scope>NUCLEOTIDE SEQUENCE [LARGE SCALE GENOMIC DNA]</scope>
    <source>
        <strain evidence="3 4">S25-3-2</strain>
    </source>
</reference>
<comment type="caution">
    <text evidence="3">The sequence shown here is derived from an EMBL/GenBank/DDBJ whole genome shotgun (WGS) entry which is preliminary data.</text>
</comment>
<feature type="chain" id="PRO_5016925914" evidence="2">
    <location>
        <begin position="34"/>
        <end position="270"/>
    </location>
</feature>
<sequence length="270" mass="28226">MPNTGKLHLLRPLLGTALVMTLAMFIPDNTALAQSASSQATPAAKTATSDAASTSGAPSDATGSNKTGDTGTAKTAAPAPAPHCDSDHMSLCEDTNELIWSKGFADKVGTFVGPGTASWLADHASRIDQMIQVLSGPPQMRQKIGDDLWLYGACRAHSCPEKGAVIVTNKGEITATAILHFACTKTCQDDYTLTILGPKDDKTLTDAIKNWAQTTIDDDAREFKKASPPKIVTVEHLAPGAPAKDTSTDKSKNTDQAAPANKKSAPAPTK</sequence>
<feature type="compositionally biased region" description="Low complexity" evidence="1">
    <location>
        <begin position="257"/>
        <end position="270"/>
    </location>
</feature>
<feature type="signal peptide" evidence="2">
    <location>
        <begin position="1"/>
        <end position="33"/>
    </location>
</feature>
<feature type="region of interest" description="Disordered" evidence="1">
    <location>
        <begin position="221"/>
        <end position="270"/>
    </location>
</feature>
<protein>
    <submittedName>
        <fullName evidence="3">Uncharacterized protein</fullName>
    </submittedName>
</protein>